<keyword evidence="8" id="KW-0378">Hydrolase</keyword>
<dbReference type="PANTHER" id="PTHR12253">
    <property type="entry name" value="RH14732P"/>
    <property type="match status" value="1"/>
</dbReference>
<dbReference type="EMBL" id="BGPR01013930">
    <property type="protein sequence ID" value="GBN62880.1"/>
    <property type="molecule type" value="Genomic_DNA"/>
</dbReference>
<name>A0A4Y2QHW3_ARAVE</name>
<keyword evidence="7" id="KW-0479">Metal-binding</keyword>
<evidence type="ECO:0000256" key="6">
    <source>
        <dbReference type="ARBA" id="ARBA00022525"/>
    </source>
</evidence>
<dbReference type="GO" id="GO:0006644">
    <property type="term" value="P:phospholipid metabolic process"/>
    <property type="evidence" value="ECO:0007669"/>
    <property type="project" value="InterPro"/>
</dbReference>
<evidence type="ECO:0000313" key="16">
    <source>
        <dbReference type="Proteomes" id="UP000499080"/>
    </source>
</evidence>
<dbReference type="GO" id="GO:0050482">
    <property type="term" value="P:arachidonate secretion"/>
    <property type="evidence" value="ECO:0007669"/>
    <property type="project" value="InterPro"/>
</dbReference>
<protein>
    <recommendedName>
        <fullName evidence="5">Phospholipase A2</fullName>
        <ecNumber evidence="4">3.1.1.4</ecNumber>
    </recommendedName>
    <alternativeName>
        <fullName evidence="13">Phosphatidylcholine 2-acylhydrolase</fullName>
    </alternativeName>
</protein>
<accession>A0A4Y2QHW3</accession>
<evidence type="ECO:0000256" key="2">
    <source>
        <dbReference type="ARBA" id="ARBA00001913"/>
    </source>
</evidence>
<dbReference type="OrthoDB" id="6512443at2759"/>
<dbReference type="InterPro" id="IPR036444">
    <property type="entry name" value="PLipase_A2_dom_sf"/>
</dbReference>
<dbReference type="Pfam" id="PF05826">
    <property type="entry name" value="Phospholip_A2_2"/>
    <property type="match status" value="1"/>
</dbReference>
<evidence type="ECO:0000256" key="13">
    <source>
        <dbReference type="ARBA" id="ARBA00029903"/>
    </source>
</evidence>
<evidence type="ECO:0000256" key="10">
    <source>
        <dbReference type="ARBA" id="ARBA00022963"/>
    </source>
</evidence>
<dbReference type="FunFam" id="1.20.90.10:FF:000002">
    <property type="entry name" value="Phospholipase A2 group III"/>
    <property type="match status" value="1"/>
</dbReference>
<feature type="domain" description="Phospholipase A2-like central" evidence="14">
    <location>
        <begin position="123"/>
        <end position="218"/>
    </location>
</feature>
<evidence type="ECO:0000256" key="4">
    <source>
        <dbReference type="ARBA" id="ARBA00013278"/>
    </source>
</evidence>
<comment type="caution">
    <text evidence="15">The sequence shown here is derived from an EMBL/GenBank/DDBJ whole genome shotgun (WGS) entry which is preliminary data.</text>
</comment>
<dbReference type="CDD" id="cd04704">
    <property type="entry name" value="PLA2_bee_venom_like"/>
    <property type="match status" value="1"/>
</dbReference>
<dbReference type="GO" id="GO:0046872">
    <property type="term" value="F:metal ion binding"/>
    <property type="evidence" value="ECO:0007669"/>
    <property type="project" value="UniProtKB-KW"/>
</dbReference>
<comment type="subcellular location">
    <subcellularLocation>
        <location evidence="3">Secreted</location>
    </subcellularLocation>
</comment>
<dbReference type="GO" id="GO:0004623">
    <property type="term" value="F:phospholipase A2 activity"/>
    <property type="evidence" value="ECO:0007669"/>
    <property type="project" value="UniProtKB-EC"/>
</dbReference>
<keyword evidence="9" id="KW-0106">Calcium</keyword>
<evidence type="ECO:0000256" key="8">
    <source>
        <dbReference type="ARBA" id="ARBA00022801"/>
    </source>
</evidence>
<keyword evidence="12" id="KW-1015">Disulfide bond</keyword>
<organism evidence="15 16">
    <name type="scientific">Araneus ventricosus</name>
    <name type="common">Orbweaver spider</name>
    <name type="synonym">Epeira ventricosa</name>
    <dbReference type="NCBI Taxonomy" id="182803"/>
    <lineage>
        <taxon>Eukaryota</taxon>
        <taxon>Metazoa</taxon>
        <taxon>Ecdysozoa</taxon>
        <taxon>Arthropoda</taxon>
        <taxon>Chelicerata</taxon>
        <taxon>Arachnida</taxon>
        <taxon>Araneae</taxon>
        <taxon>Araneomorphae</taxon>
        <taxon>Entelegynae</taxon>
        <taxon>Araneoidea</taxon>
        <taxon>Araneidae</taxon>
        <taxon>Araneus</taxon>
    </lineage>
</organism>
<keyword evidence="6" id="KW-0964">Secreted</keyword>
<evidence type="ECO:0000256" key="5">
    <source>
        <dbReference type="ARBA" id="ARBA00021721"/>
    </source>
</evidence>
<dbReference type="GO" id="GO:0016042">
    <property type="term" value="P:lipid catabolic process"/>
    <property type="evidence" value="ECO:0007669"/>
    <property type="project" value="UniProtKB-KW"/>
</dbReference>
<evidence type="ECO:0000256" key="12">
    <source>
        <dbReference type="ARBA" id="ARBA00023157"/>
    </source>
</evidence>
<proteinExistence type="predicted"/>
<comment type="cofactor">
    <cofactor evidence="2">
        <name>Ca(2+)</name>
        <dbReference type="ChEBI" id="CHEBI:29108"/>
    </cofactor>
</comment>
<evidence type="ECO:0000256" key="1">
    <source>
        <dbReference type="ARBA" id="ARBA00001604"/>
    </source>
</evidence>
<dbReference type="InterPro" id="IPR016090">
    <property type="entry name" value="PLA2-like_dom"/>
</dbReference>
<dbReference type="AlphaFoldDB" id="A0A4Y2QHW3"/>
<keyword evidence="10" id="KW-0442">Lipid degradation</keyword>
<dbReference type="GO" id="GO:0005576">
    <property type="term" value="C:extracellular region"/>
    <property type="evidence" value="ECO:0007669"/>
    <property type="project" value="UniProtKB-SubCell"/>
</dbReference>
<dbReference type="Proteomes" id="UP000499080">
    <property type="component" value="Unassembled WGS sequence"/>
</dbReference>
<evidence type="ECO:0000256" key="9">
    <source>
        <dbReference type="ARBA" id="ARBA00022837"/>
    </source>
</evidence>
<reference evidence="15 16" key="1">
    <citation type="journal article" date="2019" name="Sci. Rep.">
        <title>Orb-weaving spider Araneus ventricosus genome elucidates the spidroin gene catalogue.</title>
        <authorList>
            <person name="Kono N."/>
            <person name="Nakamura H."/>
            <person name="Ohtoshi R."/>
            <person name="Moran D.A.P."/>
            <person name="Shinohara A."/>
            <person name="Yoshida Y."/>
            <person name="Fujiwara M."/>
            <person name="Mori M."/>
            <person name="Tomita M."/>
            <person name="Arakawa K."/>
        </authorList>
    </citation>
    <scope>NUCLEOTIDE SEQUENCE [LARGE SCALE GENOMIC DNA]</scope>
</reference>
<dbReference type="SUPFAM" id="SSF48619">
    <property type="entry name" value="Phospholipase A2, PLA2"/>
    <property type="match status" value="1"/>
</dbReference>
<comment type="catalytic activity">
    <reaction evidence="1">
        <text>a 1,2-diacyl-sn-glycero-3-phosphocholine + H2O = a 1-acyl-sn-glycero-3-phosphocholine + a fatty acid + H(+)</text>
        <dbReference type="Rhea" id="RHEA:15801"/>
        <dbReference type="ChEBI" id="CHEBI:15377"/>
        <dbReference type="ChEBI" id="CHEBI:15378"/>
        <dbReference type="ChEBI" id="CHEBI:28868"/>
        <dbReference type="ChEBI" id="CHEBI:57643"/>
        <dbReference type="ChEBI" id="CHEBI:58168"/>
        <dbReference type="EC" id="3.1.1.4"/>
    </reaction>
</comment>
<keyword evidence="16" id="KW-1185">Reference proteome</keyword>
<sequence length="305" mass="35466">MFGLFFYLYAMLANDNDNPTERETALNPSRSWTFYVEQHSGWMVSVYSDSQSNMTAGCYVSAEKIVLNYVKGIFPNSNIISVDNLTIERLIDSCTRAKLRRQTLDDDGEEVWQMFGRLSALFILPGTKWCGAGNIANNKNDLGRASEADKCCREHDYCDDYIIGGGMKHGLRNDSPFTKSHCKCDSQFHSCLKKAGTWTSNAVGVIYFDFLQLECFKKDHPVTRCKKYVGYVKKRCMEYEQDRSRKKKWQVFDAKCYKWVFSKNTVLREKGDVFDYMIRRVYEDNPYERMQTQTPNKLFGLFSFN</sequence>
<evidence type="ECO:0000313" key="15">
    <source>
        <dbReference type="EMBL" id="GBN62880.1"/>
    </source>
</evidence>
<gene>
    <name evidence="15" type="primary">PA2_2</name>
    <name evidence="15" type="ORF">AVEN_2541_1</name>
</gene>
<dbReference type="EC" id="3.1.1.4" evidence="4"/>
<evidence type="ECO:0000256" key="3">
    <source>
        <dbReference type="ARBA" id="ARBA00004613"/>
    </source>
</evidence>
<evidence type="ECO:0000256" key="11">
    <source>
        <dbReference type="ARBA" id="ARBA00023098"/>
    </source>
</evidence>
<keyword evidence="11" id="KW-0443">Lipid metabolism</keyword>
<evidence type="ECO:0000259" key="14">
    <source>
        <dbReference type="Pfam" id="PF05826"/>
    </source>
</evidence>
<dbReference type="Gene3D" id="1.20.90.10">
    <property type="entry name" value="Phospholipase A2 domain"/>
    <property type="match status" value="1"/>
</dbReference>
<evidence type="ECO:0000256" key="7">
    <source>
        <dbReference type="ARBA" id="ARBA00022723"/>
    </source>
</evidence>